<dbReference type="RefSeq" id="WP_237377897.1">
    <property type="nucleotide sequence ID" value="NZ_CP071793.1"/>
</dbReference>
<accession>A0A8A4THK1</accession>
<gene>
    <name evidence="1" type="ORF">J3U87_21860</name>
</gene>
<reference evidence="1" key="1">
    <citation type="submission" date="2021-03" db="EMBL/GenBank/DDBJ databases">
        <title>Acanthopleuribacteraceae sp. M133.</title>
        <authorList>
            <person name="Wang G."/>
        </authorList>
    </citation>
    <scope>NUCLEOTIDE SEQUENCE</scope>
    <source>
        <strain evidence="1">M133</strain>
    </source>
</reference>
<name>A0A8A4THK1_SULCO</name>
<sequence length="217" mass="25042">MSSTAASDSYRDYYREIELHWSWRREKQIIVSPMEFEQMEAWHQADIPLAVVLRAIDLFIEKKKKSNRRKSHLLSSVDGTVQKVHREYQMLHKGEGVSEETGNLLESKIKTLTTKLRKLAKEHEAHRPAIEGIGAELAAIDPNDIVETDDLDKILETLDRKLVDHFHHQVLPAQERQYIVEDVSEILTEDEDPVLFGKMIADSVRAHFGLPRLNLLS</sequence>
<evidence type="ECO:0000313" key="1">
    <source>
        <dbReference type="EMBL" id="QTD48238.1"/>
    </source>
</evidence>
<organism evidence="1 2">
    <name type="scientific">Sulfidibacter corallicola</name>
    <dbReference type="NCBI Taxonomy" id="2818388"/>
    <lineage>
        <taxon>Bacteria</taxon>
        <taxon>Pseudomonadati</taxon>
        <taxon>Acidobacteriota</taxon>
        <taxon>Holophagae</taxon>
        <taxon>Acanthopleuribacterales</taxon>
        <taxon>Acanthopleuribacteraceae</taxon>
        <taxon>Sulfidibacter</taxon>
    </lineage>
</organism>
<dbReference type="AlphaFoldDB" id="A0A8A4THK1"/>
<dbReference type="Proteomes" id="UP000663929">
    <property type="component" value="Chromosome"/>
</dbReference>
<dbReference type="KEGG" id="scor:J3U87_21860"/>
<proteinExistence type="predicted"/>
<evidence type="ECO:0000313" key="2">
    <source>
        <dbReference type="Proteomes" id="UP000663929"/>
    </source>
</evidence>
<protein>
    <submittedName>
        <fullName evidence="1">Uncharacterized protein</fullName>
    </submittedName>
</protein>
<keyword evidence="2" id="KW-1185">Reference proteome</keyword>
<dbReference type="EMBL" id="CP071793">
    <property type="protein sequence ID" value="QTD48238.1"/>
    <property type="molecule type" value="Genomic_DNA"/>
</dbReference>